<gene>
    <name evidence="2" type="ORF">CDAR_292371</name>
</gene>
<keyword evidence="1" id="KW-1133">Transmembrane helix</keyword>
<dbReference type="AlphaFoldDB" id="A0AAV4UCU7"/>
<evidence type="ECO:0000313" key="3">
    <source>
        <dbReference type="Proteomes" id="UP001054837"/>
    </source>
</evidence>
<keyword evidence="1" id="KW-0472">Membrane</keyword>
<dbReference type="EMBL" id="BPLQ01011101">
    <property type="protein sequence ID" value="GIY55646.1"/>
    <property type="molecule type" value="Genomic_DNA"/>
</dbReference>
<keyword evidence="1" id="KW-0812">Transmembrane</keyword>
<proteinExistence type="predicted"/>
<name>A0AAV4UCU7_9ARAC</name>
<sequence>MGRRYRINLQNVRLRPSLQDHDALREAGNNAIPSNPARLNESGYEDSKWRKMRCQKFLVFFIVCNIKLNEGIPLAFIPKEHYGFDKWRAGGFDDVGQFFVF</sequence>
<protein>
    <submittedName>
        <fullName evidence="2">Uncharacterized protein</fullName>
    </submittedName>
</protein>
<evidence type="ECO:0000256" key="1">
    <source>
        <dbReference type="SAM" id="Phobius"/>
    </source>
</evidence>
<organism evidence="2 3">
    <name type="scientific">Caerostris darwini</name>
    <dbReference type="NCBI Taxonomy" id="1538125"/>
    <lineage>
        <taxon>Eukaryota</taxon>
        <taxon>Metazoa</taxon>
        <taxon>Ecdysozoa</taxon>
        <taxon>Arthropoda</taxon>
        <taxon>Chelicerata</taxon>
        <taxon>Arachnida</taxon>
        <taxon>Araneae</taxon>
        <taxon>Araneomorphae</taxon>
        <taxon>Entelegynae</taxon>
        <taxon>Araneoidea</taxon>
        <taxon>Araneidae</taxon>
        <taxon>Caerostris</taxon>
    </lineage>
</organism>
<comment type="caution">
    <text evidence="2">The sequence shown here is derived from an EMBL/GenBank/DDBJ whole genome shotgun (WGS) entry which is preliminary data.</text>
</comment>
<evidence type="ECO:0000313" key="2">
    <source>
        <dbReference type="EMBL" id="GIY55646.1"/>
    </source>
</evidence>
<reference evidence="2 3" key="1">
    <citation type="submission" date="2021-06" db="EMBL/GenBank/DDBJ databases">
        <title>Caerostris darwini draft genome.</title>
        <authorList>
            <person name="Kono N."/>
            <person name="Arakawa K."/>
        </authorList>
    </citation>
    <scope>NUCLEOTIDE SEQUENCE [LARGE SCALE GENOMIC DNA]</scope>
</reference>
<feature type="transmembrane region" description="Helical" evidence="1">
    <location>
        <begin position="57"/>
        <end position="77"/>
    </location>
</feature>
<keyword evidence="3" id="KW-1185">Reference proteome</keyword>
<accession>A0AAV4UCU7</accession>
<dbReference type="Proteomes" id="UP001054837">
    <property type="component" value="Unassembled WGS sequence"/>
</dbReference>